<feature type="signal peptide" evidence="1">
    <location>
        <begin position="1"/>
        <end position="31"/>
    </location>
</feature>
<reference evidence="2 3" key="1">
    <citation type="submission" date="2020-02" db="EMBL/GenBank/DDBJ databases">
        <authorList>
            <person name="Zheng R.K."/>
            <person name="Sun C.M."/>
        </authorList>
    </citation>
    <scope>NUCLEOTIDE SEQUENCE [LARGE SCALE GENOMIC DNA]</scope>
    <source>
        <strain evidence="3">zrk23</strain>
    </source>
</reference>
<name>A0A6G6Y501_9SPHN</name>
<dbReference type="Proteomes" id="UP000501568">
    <property type="component" value="Chromosome"/>
</dbReference>
<organism evidence="2 3">
    <name type="scientific">Stakelama tenebrarum</name>
    <dbReference type="NCBI Taxonomy" id="2711215"/>
    <lineage>
        <taxon>Bacteria</taxon>
        <taxon>Pseudomonadati</taxon>
        <taxon>Pseudomonadota</taxon>
        <taxon>Alphaproteobacteria</taxon>
        <taxon>Sphingomonadales</taxon>
        <taxon>Sphingomonadaceae</taxon>
        <taxon>Stakelama</taxon>
    </lineage>
</organism>
<feature type="chain" id="PRO_5026135017" evidence="1">
    <location>
        <begin position="32"/>
        <end position="237"/>
    </location>
</feature>
<gene>
    <name evidence="2" type="ORF">G5C33_08865</name>
</gene>
<evidence type="ECO:0000313" key="3">
    <source>
        <dbReference type="Proteomes" id="UP000501568"/>
    </source>
</evidence>
<dbReference type="InterPro" id="IPR006311">
    <property type="entry name" value="TAT_signal"/>
</dbReference>
<evidence type="ECO:0000256" key="1">
    <source>
        <dbReference type="SAM" id="SignalP"/>
    </source>
</evidence>
<dbReference type="KEGG" id="spzr:G5C33_08865"/>
<evidence type="ECO:0000313" key="2">
    <source>
        <dbReference type="EMBL" id="QIG79877.1"/>
    </source>
</evidence>
<dbReference type="InterPro" id="IPR032676">
    <property type="entry name" value="YkuD_2"/>
</dbReference>
<dbReference type="PROSITE" id="PS51257">
    <property type="entry name" value="PROKAR_LIPOPROTEIN"/>
    <property type="match status" value="1"/>
</dbReference>
<protein>
    <submittedName>
        <fullName evidence="2">Murein L,D-transpeptidase catalytic domain family protein</fullName>
    </submittedName>
</protein>
<dbReference type="PROSITE" id="PS51318">
    <property type="entry name" value="TAT"/>
    <property type="match status" value="1"/>
</dbReference>
<dbReference type="PANTHER" id="PTHR38477">
    <property type="entry name" value="HYPOTHETICAL EXPORTED PROTEIN"/>
    <property type="match status" value="1"/>
</dbReference>
<dbReference type="EMBL" id="CP049109">
    <property type="protein sequence ID" value="QIG79877.1"/>
    <property type="molecule type" value="Genomic_DNA"/>
</dbReference>
<keyword evidence="1" id="KW-0732">Signal</keyword>
<dbReference type="Pfam" id="PF13645">
    <property type="entry name" value="YkuD_2"/>
    <property type="match status" value="1"/>
</dbReference>
<dbReference type="AlphaFoldDB" id="A0A6G6Y501"/>
<sequence length="237" mass="25831">MSKRFDTVRTRRAMLRSALVMAGGAAVSACASRTAQLASAPMIPTPKPLPPAPMVPDLVVQRPTAPNGVRQDLFERALAALDRHSMRIPNHDKLAIVDFEEHSATRRLHVLTLGSGNVSSYFVSHGSGSDPDHTGWLQRFSNVPGSNATSEGAYLTAEYYVGKHDRSQRLDGLDDTNNNARDRAIVVHGAWYANADMIDKWGKLGRSQGCFAVGENLLDTVFEELGQGRMIYASKVV</sequence>
<dbReference type="RefSeq" id="WP_165326887.1">
    <property type="nucleotide sequence ID" value="NZ_CP049109.1"/>
</dbReference>
<proteinExistence type="predicted"/>
<accession>A0A6G6Y501</accession>
<keyword evidence="3" id="KW-1185">Reference proteome</keyword>
<dbReference type="PANTHER" id="PTHR38477:SF1">
    <property type="entry name" value="MUREIN L,D-TRANSPEPTIDASE CATALYTIC DOMAIN FAMILY PROTEIN"/>
    <property type="match status" value="1"/>
</dbReference>